<proteinExistence type="predicted"/>
<dbReference type="InterPro" id="IPR006311">
    <property type="entry name" value="TAT_signal"/>
</dbReference>
<evidence type="ECO:0000313" key="4">
    <source>
        <dbReference type="Proteomes" id="UP000295388"/>
    </source>
</evidence>
<dbReference type="PANTHER" id="PTHR21240:SF28">
    <property type="entry name" value="ISO-OROTATE DECARBOXYLASE (EUROFUNG)"/>
    <property type="match status" value="1"/>
</dbReference>
<keyword evidence="3" id="KW-0378">Hydrolase</keyword>
<dbReference type="GO" id="GO:0005737">
    <property type="term" value="C:cytoplasm"/>
    <property type="evidence" value="ECO:0007669"/>
    <property type="project" value="TreeGrafter"/>
</dbReference>
<dbReference type="CDD" id="cd01292">
    <property type="entry name" value="metallo-dependent_hydrolases"/>
    <property type="match status" value="1"/>
</dbReference>
<protein>
    <submittedName>
        <fullName evidence="3">Putative TIM-barrel fold metal-dependent hydrolase</fullName>
    </submittedName>
</protein>
<comment type="caution">
    <text evidence="3">The sequence shown here is derived from an EMBL/GenBank/DDBJ whole genome shotgun (WGS) entry which is preliminary data.</text>
</comment>
<evidence type="ECO:0000313" key="3">
    <source>
        <dbReference type="EMBL" id="TDO30177.1"/>
    </source>
</evidence>
<dbReference type="EMBL" id="SNWQ01000040">
    <property type="protein sequence ID" value="TDO30177.1"/>
    <property type="molecule type" value="Genomic_DNA"/>
</dbReference>
<dbReference type="RefSeq" id="WP_238166167.1">
    <property type="nucleotide sequence ID" value="NZ_SNWQ01000040.1"/>
</dbReference>
<dbReference type="InterPro" id="IPR032466">
    <property type="entry name" value="Metal_Hydrolase"/>
</dbReference>
<dbReference type="GO" id="GO:0019748">
    <property type="term" value="P:secondary metabolic process"/>
    <property type="evidence" value="ECO:0007669"/>
    <property type="project" value="TreeGrafter"/>
</dbReference>
<dbReference type="Gene3D" id="3.20.20.140">
    <property type="entry name" value="Metal-dependent hydrolases"/>
    <property type="match status" value="1"/>
</dbReference>
<keyword evidence="1" id="KW-0456">Lyase</keyword>
<gene>
    <name evidence="3" type="ORF">EV643_1408</name>
</gene>
<dbReference type="GO" id="GO:0016787">
    <property type="term" value="F:hydrolase activity"/>
    <property type="evidence" value="ECO:0007669"/>
    <property type="project" value="UniProtKB-KW"/>
</dbReference>
<dbReference type="PROSITE" id="PS51318">
    <property type="entry name" value="TAT"/>
    <property type="match status" value="1"/>
</dbReference>
<organism evidence="3 4">
    <name type="scientific">Kribbella caucasensis</name>
    <dbReference type="NCBI Taxonomy" id="2512215"/>
    <lineage>
        <taxon>Bacteria</taxon>
        <taxon>Bacillati</taxon>
        <taxon>Actinomycetota</taxon>
        <taxon>Actinomycetes</taxon>
        <taxon>Propionibacteriales</taxon>
        <taxon>Kribbellaceae</taxon>
        <taxon>Kribbella</taxon>
    </lineage>
</organism>
<dbReference type="AlphaFoldDB" id="A0A4R6J583"/>
<dbReference type="Proteomes" id="UP000295388">
    <property type="component" value="Unassembled WGS sequence"/>
</dbReference>
<dbReference type="PANTHER" id="PTHR21240">
    <property type="entry name" value="2-AMINO-3-CARBOXYLMUCONATE-6-SEMIALDEHYDE DECARBOXYLASE"/>
    <property type="match status" value="1"/>
</dbReference>
<keyword evidence="4" id="KW-1185">Reference proteome</keyword>
<dbReference type="Pfam" id="PF04909">
    <property type="entry name" value="Amidohydro_2"/>
    <property type="match status" value="1"/>
</dbReference>
<evidence type="ECO:0000256" key="1">
    <source>
        <dbReference type="ARBA" id="ARBA00023239"/>
    </source>
</evidence>
<dbReference type="InterPro" id="IPR006680">
    <property type="entry name" value="Amidohydro-rel"/>
</dbReference>
<dbReference type="InterPro" id="IPR032465">
    <property type="entry name" value="ACMSD"/>
</dbReference>
<name>A0A4R6J583_9ACTN</name>
<sequence>MTTLSRRLLLGSVAAGTAAVALPRAASALIGDSTPTRDRIDLHAHAIPPEYRESLVENGFGTIGGYPLPQWSPERAIDFMDRYGIQTQVLSLSDPGVSYLSGAEARDMARYNNTYMAGLFRQYPKRFGGLAVLPMPDVAGSVAEIEYALDVLKLDGVVLLSAYEGVYLGHPVFEPVMAALARRNAFVFLHPAAIPADNKPELPVPDFLYEFTFDTTRAVAQMIYGGTIARYPSIRFQLAHAGGTVPFLSYRLGLPEEVAFPGFETPTGIPAQIRGFYYDTALSPSRAAMASVLEVTGLNHIVFGSDWPFSELLFTGSGDPQPQLSETFDPTQRRQIERGNALRELPRLAARLS</sequence>
<accession>A0A4R6J583</accession>
<reference evidence="3 4" key="1">
    <citation type="submission" date="2019-03" db="EMBL/GenBank/DDBJ databases">
        <title>Genomic Encyclopedia of Type Strains, Phase III (KMG-III): the genomes of soil and plant-associated and newly described type strains.</title>
        <authorList>
            <person name="Whitman W."/>
        </authorList>
    </citation>
    <scope>NUCLEOTIDE SEQUENCE [LARGE SCALE GENOMIC DNA]</scope>
    <source>
        <strain evidence="3 4">VKM Ac-2527</strain>
    </source>
</reference>
<evidence type="ECO:0000259" key="2">
    <source>
        <dbReference type="Pfam" id="PF04909"/>
    </source>
</evidence>
<feature type="domain" description="Amidohydrolase-related" evidence="2">
    <location>
        <begin position="40"/>
        <end position="343"/>
    </location>
</feature>
<dbReference type="GO" id="GO:0016831">
    <property type="term" value="F:carboxy-lyase activity"/>
    <property type="evidence" value="ECO:0007669"/>
    <property type="project" value="InterPro"/>
</dbReference>
<dbReference type="SUPFAM" id="SSF51556">
    <property type="entry name" value="Metallo-dependent hydrolases"/>
    <property type="match status" value="1"/>
</dbReference>